<dbReference type="Proteomes" id="UP000316215">
    <property type="component" value="Chromosome"/>
</dbReference>
<evidence type="ECO:0000256" key="1">
    <source>
        <dbReference type="ARBA" id="ARBA00004255"/>
    </source>
</evidence>
<dbReference type="GO" id="GO:0070273">
    <property type="term" value="F:phosphatidylinositol-4-phosphate binding"/>
    <property type="evidence" value="ECO:0007669"/>
    <property type="project" value="InterPro"/>
</dbReference>
<protein>
    <submittedName>
        <fullName evidence="7">GPP34 family phosphoprotein</fullName>
    </submittedName>
</protein>
<keyword evidence="2" id="KW-0333">Golgi apparatus</keyword>
<keyword evidence="3" id="KW-0446">Lipid-binding</keyword>
<evidence type="ECO:0000256" key="4">
    <source>
        <dbReference type="ARBA" id="ARBA00023136"/>
    </source>
</evidence>
<comment type="subcellular location">
    <subcellularLocation>
        <location evidence="1">Golgi apparatus membrane</location>
        <topology evidence="1">Peripheral membrane protein</topology>
        <orientation evidence="1">Cytoplasmic side</orientation>
    </subcellularLocation>
</comment>
<keyword evidence="4" id="KW-0472">Membrane</keyword>
<dbReference type="AlphaFoldDB" id="A0A514JKH6"/>
<name>A0A514JKH6_9ACTN</name>
<dbReference type="KEGG" id="sast:CD934_03455"/>
<sequence length="228" mass="23952">MSHRPLSLPARLCLLSWDTARREAGEPARPAPVVRAGALADLAQRGLLLDDEGIATPRDLDSRTGDAVLDGLLELVSESCPHSWRTWVTLRAGHTLDAVREHLVAEGVLRAERRRVLGVFPSVEHVLADTARVDALHREARTVVDGPAPPETVPPKAATAVVLAHAAGLLPGADERRVEALARRAAAPAPALDGILRSLRTALTASAPAARSRRTEVAAGGASGPGDT</sequence>
<dbReference type="RefSeq" id="WP_142191871.1">
    <property type="nucleotide sequence ID" value="NZ_BMSU01000021.1"/>
</dbReference>
<dbReference type="GO" id="GO:0012505">
    <property type="term" value="C:endomembrane system"/>
    <property type="evidence" value="ECO:0007669"/>
    <property type="project" value="UniProtKB-ARBA"/>
</dbReference>
<evidence type="ECO:0000256" key="3">
    <source>
        <dbReference type="ARBA" id="ARBA00023121"/>
    </source>
</evidence>
<dbReference type="Pfam" id="PF05719">
    <property type="entry name" value="GPP34"/>
    <property type="match status" value="1"/>
</dbReference>
<dbReference type="OrthoDB" id="4717569at2"/>
<evidence type="ECO:0000256" key="2">
    <source>
        <dbReference type="ARBA" id="ARBA00023034"/>
    </source>
</evidence>
<dbReference type="Proteomes" id="UP000530412">
    <property type="component" value="Unassembled WGS sequence"/>
</dbReference>
<dbReference type="EMBL" id="CP022310">
    <property type="protein sequence ID" value="QDI67827.1"/>
    <property type="molecule type" value="Genomic_DNA"/>
</dbReference>
<evidence type="ECO:0000313" key="6">
    <source>
        <dbReference type="EMBL" id="MBA8941919.1"/>
    </source>
</evidence>
<keyword evidence="8" id="KW-1185">Reference proteome</keyword>
<reference evidence="6 9" key="2">
    <citation type="submission" date="2020-08" db="EMBL/GenBank/DDBJ databases">
        <title>Genomic Encyclopedia of Type Strains, Phase III (KMG-III): the genomes of soil and plant-associated and newly described type strains.</title>
        <authorList>
            <person name="Whitman W."/>
        </authorList>
    </citation>
    <scope>NUCLEOTIDE SEQUENCE [LARGE SCALE GENOMIC DNA]</scope>
    <source>
        <strain evidence="6 9">CECT 3271</strain>
    </source>
</reference>
<dbReference type="InterPro" id="IPR008628">
    <property type="entry name" value="GPP34-like"/>
</dbReference>
<feature type="region of interest" description="Disordered" evidence="5">
    <location>
        <begin position="205"/>
        <end position="228"/>
    </location>
</feature>
<evidence type="ECO:0000313" key="7">
    <source>
        <dbReference type="EMBL" id="QDI67827.1"/>
    </source>
</evidence>
<reference evidence="7 8" key="1">
    <citation type="submission" date="2017-07" db="EMBL/GenBank/DDBJ databases">
        <title>The Complete Genome of Streptomyces asterosporus-ZSY.</title>
        <authorList>
            <person name="Zhang S."/>
        </authorList>
    </citation>
    <scope>NUCLEOTIDE SEQUENCE [LARGE SCALE GENOMIC DNA]</scope>
    <source>
        <strain evidence="7 8">DSM 41452</strain>
    </source>
</reference>
<evidence type="ECO:0000256" key="5">
    <source>
        <dbReference type="SAM" id="MobiDB-lite"/>
    </source>
</evidence>
<dbReference type="InterPro" id="IPR038261">
    <property type="entry name" value="GPP34-like_sf"/>
</dbReference>
<evidence type="ECO:0000313" key="9">
    <source>
        <dbReference type="Proteomes" id="UP000530412"/>
    </source>
</evidence>
<dbReference type="Gene3D" id="1.10.3630.10">
    <property type="entry name" value="yeast vps74-n-term truncation variant domain like"/>
    <property type="match status" value="1"/>
</dbReference>
<accession>A0A514JKH6</accession>
<gene>
    <name evidence="7" type="ORF">CD934_03455</name>
    <name evidence="6" type="ORF">FHS33_000308</name>
</gene>
<organism evidence="7 8">
    <name type="scientific">Streptomyces calvus</name>
    <dbReference type="NCBI Taxonomy" id="67282"/>
    <lineage>
        <taxon>Bacteria</taxon>
        <taxon>Bacillati</taxon>
        <taxon>Actinomycetota</taxon>
        <taxon>Actinomycetes</taxon>
        <taxon>Kitasatosporales</taxon>
        <taxon>Streptomycetaceae</taxon>
        <taxon>Streptomyces</taxon>
    </lineage>
</organism>
<evidence type="ECO:0000313" key="8">
    <source>
        <dbReference type="Proteomes" id="UP000316215"/>
    </source>
</evidence>
<proteinExistence type="predicted"/>
<dbReference type="EMBL" id="JACJIE010000001">
    <property type="protein sequence ID" value="MBA8941919.1"/>
    <property type="molecule type" value="Genomic_DNA"/>
</dbReference>
<dbReference type="GO" id="GO:0005737">
    <property type="term" value="C:cytoplasm"/>
    <property type="evidence" value="ECO:0007669"/>
    <property type="project" value="UniProtKB-ARBA"/>
</dbReference>